<keyword evidence="3" id="KW-0560">Oxidoreductase</keyword>
<evidence type="ECO:0000256" key="2">
    <source>
        <dbReference type="ARBA" id="ARBA00022729"/>
    </source>
</evidence>
<proteinExistence type="inferred from homology"/>
<dbReference type="PANTHER" id="PTHR13887">
    <property type="entry name" value="GLUTATHIONE S-TRANSFERASE KAPPA"/>
    <property type="match status" value="1"/>
</dbReference>
<gene>
    <name evidence="8" type="ORF">DPPLL_17610</name>
</gene>
<evidence type="ECO:0000256" key="6">
    <source>
        <dbReference type="SAM" id="SignalP"/>
    </source>
</evidence>
<dbReference type="PANTHER" id="PTHR13887:SF14">
    <property type="entry name" value="DISULFIDE BOND FORMATION PROTEIN D"/>
    <property type="match status" value="1"/>
</dbReference>
<organism evidence="8 9">
    <name type="scientific">Desulfofustis limnaeus</name>
    <dbReference type="NCBI Taxonomy" id="2740163"/>
    <lineage>
        <taxon>Bacteria</taxon>
        <taxon>Pseudomonadati</taxon>
        <taxon>Thermodesulfobacteriota</taxon>
        <taxon>Desulfobulbia</taxon>
        <taxon>Desulfobulbales</taxon>
        <taxon>Desulfocapsaceae</taxon>
        <taxon>Desulfofustis</taxon>
    </lineage>
</organism>
<dbReference type="InterPro" id="IPR013766">
    <property type="entry name" value="Thioredoxin_domain"/>
</dbReference>
<comment type="similarity">
    <text evidence="1">Belongs to the thioredoxin family. DsbA subfamily.</text>
</comment>
<evidence type="ECO:0000256" key="3">
    <source>
        <dbReference type="ARBA" id="ARBA00023002"/>
    </source>
</evidence>
<dbReference type="PROSITE" id="PS51352">
    <property type="entry name" value="THIOREDOXIN_2"/>
    <property type="match status" value="1"/>
</dbReference>
<protein>
    <recommendedName>
        <fullName evidence="7">Thioredoxin domain-containing protein</fullName>
    </recommendedName>
</protein>
<keyword evidence="5" id="KW-0676">Redox-active center</keyword>
<name>A0ABM7W8Y5_9BACT</name>
<feature type="domain" description="Thioredoxin" evidence="7">
    <location>
        <begin position="100"/>
        <end position="284"/>
    </location>
</feature>
<evidence type="ECO:0000259" key="7">
    <source>
        <dbReference type="PROSITE" id="PS51352"/>
    </source>
</evidence>
<sequence>MPRSFVLRSALVGSLFLLHAAPSFANEPTDSGLIFEQTAQWQLPQKPLDMVQSVDGKYVFILTDRQSVLIYETTGQFKGSVPVDKGVTAIDTDARGENLLLINKDNNTFSSVAIDFVVDIEIGNSPVKGKPDAPVTIALFTDFECPYCKQLAPMLDQVFEHNRDKVKIVFKNMPLRFHQFADPAARAALAAGAQGKFWEMHDALFGAPQLSDEAIRNAATQLGLDMARFNQDLNSPAIREQINNDLIAAQDAGVTGTPTVFINGKRLKNRSLEGFQLLIDQELQAGGN</sequence>
<feature type="chain" id="PRO_5045668978" description="Thioredoxin domain-containing protein" evidence="6">
    <location>
        <begin position="26"/>
        <end position="288"/>
    </location>
</feature>
<dbReference type="Pfam" id="PF13462">
    <property type="entry name" value="Thioredoxin_4"/>
    <property type="match status" value="1"/>
</dbReference>
<evidence type="ECO:0000256" key="5">
    <source>
        <dbReference type="ARBA" id="ARBA00023284"/>
    </source>
</evidence>
<keyword evidence="9" id="KW-1185">Reference proteome</keyword>
<dbReference type="InterPro" id="IPR036249">
    <property type="entry name" value="Thioredoxin-like_sf"/>
</dbReference>
<dbReference type="SUPFAM" id="SSF52833">
    <property type="entry name" value="Thioredoxin-like"/>
    <property type="match status" value="1"/>
</dbReference>
<dbReference type="RefSeq" id="WP_284154424.1">
    <property type="nucleotide sequence ID" value="NZ_AP025516.1"/>
</dbReference>
<dbReference type="InterPro" id="IPR012336">
    <property type="entry name" value="Thioredoxin-like_fold"/>
</dbReference>
<dbReference type="EMBL" id="AP025516">
    <property type="protein sequence ID" value="BDD87396.1"/>
    <property type="molecule type" value="Genomic_DNA"/>
</dbReference>
<accession>A0ABM7W8Y5</accession>
<dbReference type="Proteomes" id="UP000830055">
    <property type="component" value="Chromosome"/>
</dbReference>
<keyword evidence="4" id="KW-1015">Disulfide bond</keyword>
<evidence type="ECO:0000256" key="4">
    <source>
        <dbReference type="ARBA" id="ARBA00023157"/>
    </source>
</evidence>
<feature type="signal peptide" evidence="6">
    <location>
        <begin position="1"/>
        <end position="25"/>
    </location>
</feature>
<evidence type="ECO:0000256" key="1">
    <source>
        <dbReference type="ARBA" id="ARBA00005791"/>
    </source>
</evidence>
<evidence type="ECO:0000313" key="8">
    <source>
        <dbReference type="EMBL" id="BDD87396.1"/>
    </source>
</evidence>
<reference evidence="8 9" key="1">
    <citation type="submission" date="2022-01" db="EMBL/GenBank/DDBJ databases">
        <title>Desulfofustis limnae sp. nov., a novel mesophilic sulfate-reducing bacterium isolated from marsh soil.</title>
        <authorList>
            <person name="Watanabe M."/>
            <person name="Takahashi A."/>
            <person name="Kojima H."/>
            <person name="Fukui M."/>
        </authorList>
    </citation>
    <scope>NUCLEOTIDE SEQUENCE [LARGE SCALE GENOMIC DNA]</scope>
    <source>
        <strain evidence="8 9">PPLL</strain>
    </source>
</reference>
<keyword evidence="2 6" id="KW-0732">Signal</keyword>
<evidence type="ECO:0000313" key="9">
    <source>
        <dbReference type="Proteomes" id="UP000830055"/>
    </source>
</evidence>
<dbReference type="Gene3D" id="3.40.30.10">
    <property type="entry name" value="Glutaredoxin"/>
    <property type="match status" value="1"/>
</dbReference>